<proteinExistence type="inferred from homology"/>
<feature type="active site" evidence="3">
    <location>
        <position position="236"/>
    </location>
</feature>
<feature type="domain" description="Alpha/beta hydrolase fold-3" evidence="4">
    <location>
        <begin position="160"/>
        <end position="368"/>
    </location>
</feature>
<evidence type="ECO:0000259" key="4">
    <source>
        <dbReference type="Pfam" id="PF07859"/>
    </source>
</evidence>
<dbReference type="PANTHER" id="PTHR48081:SF31">
    <property type="entry name" value="STERYL ACETYL HYDROLASE MUG81-RELATED"/>
    <property type="match status" value="1"/>
</dbReference>
<protein>
    <recommendedName>
        <fullName evidence="4">Alpha/beta hydrolase fold-3 domain-containing protein</fullName>
    </recommendedName>
</protein>
<evidence type="ECO:0000313" key="5">
    <source>
        <dbReference type="EMBL" id="KAL1408976.1"/>
    </source>
</evidence>
<dbReference type="Pfam" id="PF07859">
    <property type="entry name" value="Abhydrolase_3"/>
    <property type="match status" value="1"/>
</dbReference>
<sequence>MPPAPALPSLRSAPDAGAPNGVPLRSLQLRAALALPAGLLSVPYHVVAYYACGRPARSLLAYLLARVVYTISCWTPVFRDPESWDEAASLSPPSIDPAAGRAYAGLEVAVVTVPEGTRPQEAYTLGPSGVEKAERPAFIITPPGARGRADSRAAPGEKLILYIHGGAYVMGHPLWTPFPATLARATALRVLGAQYRKAVSEATAFPAPLLDAAAAWEYATETLGFAARDIVLAGDSAGGHLALALLSHLGATGQAVPGGLALLSPWSDFTASFDSYAANEGSDFLVAAGLARAVRSATRHYTPESVAAQLFAPALAPEGAWRHLAGTRAFVWAGTREIFFGEVQALVKGLRRDGVSVEFVEDEDGVHNGAMLPPAFVGHEGAARFNAGVRDIVRDLYVANGEDVYLPYAVA</sequence>
<accession>A0ABR3Q3E6</accession>
<dbReference type="InterPro" id="IPR033140">
    <property type="entry name" value="Lipase_GDXG_put_SER_AS"/>
</dbReference>
<dbReference type="SUPFAM" id="SSF53474">
    <property type="entry name" value="alpha/beta-Hydrolases"/>
    <property type="match status" value="1"/>
</dbReference>
<comment type="similarity">
    <text evidence="1">Belongs to the 'GDXG' lipolytic enzyme family.</text>
</comment>
<dbReference type="PROSITE" id="PS01174">
    <property type="entry name" value="LIPASE_GDXG_SER"/>
    <property type="match status" value="1"/>
</dbReference>
<name>A0ABR3Q3E6_9TREE</name>
<reference evidence="5 6" key="1">
    <citation type="submission" date="2023-08" db="EMBL/GenBank/DDBJ databases">
        <title>Annotated Genome Sequence of Vanrija albida AlHP1.</title>
        <authorList>
            <person name="Herzog R."/>
        </authorList>
    </citation>
    <scope>NUCLEOTIDE SEQUENCE [LARGE SCALE GENOMIC DNA]</scope>
    <source>
        <strain evidence="5 6">AlHP1</strain>
    </source>
</reference>
<dbReference type="Gene3D" id="3.40.50.1820">
    <property type="entry name" value="alpha/beta hydrolase"/>
    <property type="match status" value="1"/>
</dbReference>
<evidence type="ECO:0000256" key="2">
    <source>
        <dbReference type="ARBA" id="ARBA00022801"/>
    </source>
</evidence>
<keyword evidence="2" id="KW-0378">Hydrolase</keyword>
<dbReference type="InterPro" id="IPR029058">
    <property type="entry name" value="AB_hydrolase_fold"/>
</dbReference>
<gene>
    <name evidence="5" type="ORF">Q8F55_005793</name>
</gene>
<dbReference type="RefSeq" id="XP_069208920.1">
    <property type="nucleotide sequence ID" value="XM_069354278.1"/>
</dbReference>
<dbReference type="InterPro" id="IPR013094">
    <property type="entry name" value="AB_hydrolase_3"/>
</dbReference>
<evidence type="ECO:0000256" key="1">
    <source>
        <dbReference type="ARBA" id="ARBA00010515"/>
    </source>
</evidence>
<comment type="caution">
    <text evidence="5">The sequence shown here is derived from an EMBL/GenBank/DDBJ whole genome shotgun (WGS) entry which is preliminary data.</text>
</comment>
<evidence type="ECO:0000256" key="3">
    <source>
        <dbReference type="PROSITE-ProRule" id="PRU10038"/>
    </source>
</evidence>
<organism evidence="5 6">
    <name type="scientific">Vanrija albida</name>
    <dbReference type="NCBI Taxonomy" id="181172"/>
    <lineage>
        <taxon>Eukaryota</taxon>
        <taxon>Fungi</taxon>
        <taxon>Dikarya</taxon>
        <taxon>Basidiomycota</taxon>
        <taxon>Agaricomycotina</taxon>
        <taxon>Tremellomycetes</taxon>
        <taxon>Trichosporonales</taxon>
        <taxon>Trichosporonaceae</taxon>
        <taxon>Vanrija</taxon>
    </lineage>
</organism>
<keyword evidence="6" id="KW-1185">Reference proteome</keyword>
<dbReference type="EMBL" id="JBBXJM010000004">
    <property type="protein sequence ID" value="KAL1408976.1"/>
    <property type="molecule type" value="Genomic_DNA"/>
</dbReference>
<evidence type="ECO:0000313" key="6">
    <source>
        <dbReference type="Proteomes" id="UP001565368"/>
    </source>
</evidence>
<dbReference type="PANTHER" id="PTHR48081">
    <property type="entry name" value="AB HYDROLASE SUPERFAMILY PROTEIN C4A8.06C"/>
    <property type="match status" value="1"/>
</dbReference>
<dbReference type="Proteomes" id="UP001565368">
    <property type="component" value="Unassembled WGS sequence"/>
</dbReference>
<dbReference type="GeneID" id="95986836"/>
<dbReference type="InterPro" id="IPR050300">
    <property type="entry name" value="GDXG_lipolytic_enzyme"/>
</dbReference>